<organism evidence="4 5">
    <name type="scientific">Clostridium cochlearium</name>
    <dbReference type="NCBI Taxonomy" id="1494"/>
    <lineage>
        <taxon>Bacteria</taxon>
        <taxon>Bacillati</taxon>
        <taxon>Bacillota</taxon>
        <taxon>Clostridia</taxon>
        <taxon>Eubacteriales</taxon>
        <taxon>Clostridiaceae</taxon>
        <taxon>Clostridium</taxon>
    </lineage>
</organism>
<dbReference type="Pfam" id="PF10145">
    <property type="entry name" value="PhageMin_Tail"/>
    <property type="match status" value="1"/>
</dbReference>
<evidence type="ECO:0000256" key="2">
    <source>
        <dbReference type="SAM" id="Phobius"/>
    </source>
</evidence>
<keyword evidence="1" id="KW-1188">Viral release from host cell</keyword>
<dbReference type="PANTHER" id="PTHR37813:SF1">
    <property type="entry name" value="FELS-2 PROPHAGE PROTEIN"/>
    <property type="match status" value="1"/>
</dbReference>
<dbReference type="EMBL" id="UAWC01000001">
    <property type="protein sequence ID" value="SQB33391.1"/>
    <property type="molecule type" value="Genomic_DNA"/>
</dbReference>
<dbReference type="InterPro" id="IPR010090">
    <property type="entry name" value="Phage_tape_meas"/>
</dbReference>
<dbReference type="RefSeq" id="WP_111921124.1">
    <property type="nucleotide sequence ID" value="NZ_UAWC01000001.1"/>
</dbReference>
<dbReference type="NCBIfam" id="TIGR01760">
    <property type="entry name" value="tape_meas_TP901"/>
    <property type="match status" value="1"/>
</dbReference>
<evidence type="ECO:0000256" key="1">
    <source>
        <dbReference type="ARBA" id="ARBA00022612"/>
    </source>
</evidence>
<feature type="transmembrane region" description="Helical" evidence="2">
    <location>
        <begin position="393"/>
        <end position="412"/>
    </location>
</feature>
<dbReference type="Proteomes" id="UP000250223">
    <property type="component" value="Unassembled WGS sequence"/>
</dbReference>
<proteinExistence type="predicted"/>
<feature type="domain" description="Phage tail tape measure protein" evidence="3">
    <location>
        <begin position="101"/>
        <end position="300"/>
    </location>
</feature>
<protein>
    <submittedName>
        <fullName evidence="4">Phage protein, tail length tape measure protein</fullName>
    </submittedName>
</protein>
<gene>
    <name evidence="4" type="ORF">NCTC13028_00384</name>
</gene>
<name>A0A2X2W608_CLOCO</name>
<keyword evidence="2" id="KW-1133">Transmembrane helix</keyword>
<feature type="transmembrane region" description="Helical" evidence="2">
    <location>
        <begin position="433"/>
        <end position="461"/>
    </location>
</feature>
<reference evidence="4 5" key="1">
    <citation type="submission" date="2018-06" db="EMBL/GenBank/DDBJ databases">
        <authorList>
            <consortium name="Pathogen Informatics"/>
            <person name="Doyle S."/>
        </authorList>
    </citation>
    <scope>NUCLEOTIDE SEQUENCE [LARGE SCALE GENOMIC DNA]</scope>
    <source>
        <strain evidence="4 5">NCTC13028</strain>
    </source>
</reference>
<evidence type="ECO:0000313" key="4">
    <source>
        <dbReference type="EMBL" id="SQB33391.1"/>
    </source>
</evidence>
<evidence type="ECO:0000313" key="5">
    <source>
        <dbReference type="Proteomes" id="UP000250223"/>
    </source>
</evidence>
<keyword evidence="2" id="KW-0472">Membrane</keyword>
<evidence type="ECO:0000259" key="3">
    <source>
        <dbReference type="Pfam" id="PF10145"/>
    </source>
</evidence>
<dbReference type="AlphaFoldDB" id="A0A2X2W608"/>
<accession>A0A2X2W608</accession>
<sequence>MAINVGTAVAYLTLDRSGFKNSLHSAGADLKKFATGTGGAEDKIKSLGSALTSTGKAMAKPSIAAGGFLAMATKTAGDFEEQMSKVKAISGATDGEMQKLEKTAREWGAKTKFSAKESAEAMEFMGMAGWKAQEMTDGLPGILNLAAASGEELGTTSDIVTDALTAFGLQAKDSAHFADILASASTNSNTNVSMLGESFKYVAPVAGALGISAKDTSFALGLMANSGIKGSAAGTALRASLVNLSKPTKKMKSAMDELGISLVDSQGQVKTGKVLFDELRQSFSKLSDAQKAQYSATIFGKESMSGMLSIINASDKDYDKLYKNLSNCNGQAEKMAGTMQNNLKGALTNLKSAFEELQISLAKAVIPMLSKVVKFVTKIVNAFNALPQPVKSAIGIIVGAIALLSPVFLILGKLVKTVSTVVGAFGKLKTAAGVFKALPALITPHTAIVVGAILAIGLIVYEVIKHWDQLVAAGKKFGETIKKIFTGIGDTIKWVIGGWKLLIGGFINWGKEKLKNIKDGFIGGINKVKGLFKGKGKELGKGVKEGFESELEIHSPSRVFAEYGRYISLGLMNGMKEENEKLKYRVKQLGDTVKNTFKESLGIHSPSRVFKSYGDFLMQGLNDGINESSNLPIEQVQNLTKKMLSDINNLDYATYIRAKTSEKLELGSWATDKLKLNGVKTFRQRDSEFKEMQKIAKYYNKLQEIYTMTRLIANTSKSGWLIIGRGWELLIKKVTGYNIKINDTAIAFNGFVKKTILGLGDLISKVGEFFNDLGSKFKSVFKDIKKEFGNFTNDIGNALKQFGNGIIPKAIETGKNIAGGLVTGIKKVGSVVGKASMGLAEGILNVIDLFFDINSPSRVMAKRGQYIGEGLAIGIGKSSNLVKSASDKLANLANITELNGLALSGASGGYSNIGNGKQLNFNPTINMNVTVADTGSKGTEQLTQEVNSMGQVALKNGLVDLFMKDAIRN</sequence>
<keyword evidence="2" id="KW-0812">Transmembrane</keyword>
<dbReference type="PANTHER" id="PTHR37813">
    <property type="entry name" value="FELS-2 PROPHAGE PROTEIN"/>
    <property type="match status" value="1"/>
</dbReference>